<evidence type="ECO:0000313" key="1">
    <source>
        <dbReference type="EMBL" id="PSM51536.1"/>
    </source>
</evidence>
<keyword evidence="2" id="KW-1185">Reference proteome</keyword>
<dbReference type="EMBL" id="PDHH01000006">
    <property type="protein sequence ID" value="PSM51536.1"/>
    <property type="molecule type" value="Genomic_DNA"/>
</dbReference>
<reference evidence="2" key="1">
    <citation type="submission" date="2017-10" db="EMBL/GenBank/DDBJ databases">
        <title>Campylobacter species from seals.</title>
        <authorList>
            <person name="Gilbert M.J."/>
            <person name="Zomer A.L."/>
            <person name="Timmerman A.J."/>
            <person name="Duim B."/>
            <person name="Wagenaar J.A."/>
        </authorList>
    </citation>
    <scope>NUCLEOTIDE SEQUENCE [LARGE SCALE GENOMIC DNA]</scope>
    <source>
        <strain evidence="2">17S00004-5</strain>
    </source>
</reference>
<proteinExistence type="predicted"/>
<evidence type="ECO:0000313" key="2">
    <source>
        <dbReference type="Proteomes" id="UP000240535"/>
    </source>
</evidence>
<accession>A0A2P8QZ61</accession>
<dbReference type="AlphaFoldDB" id="A0A2P8QZ61"/>
<sequence length="77" mass="9052">MKNNTQYFVELIDEIVKNNQEYINNLHNKKSSESISIMQNDFGIKNNENCISKFISENESSLIESSYILKMFLNKLK</sequence>
<dbReference type="RefSeq" id="WP_106872094.1">
    <property type="nucleotide sequence ID" value="NZ_CP053841.1"/>
</dbReference>
<gene>
    <name evidence="1" type="ORF">CQ405_06985</name>
</gene>
<comment type="caution">
    <text evidence="1">The sequence shown here is derived from an EMBL/GenBank/DDBJ whole genome shotgun (WGS) entry which is preliminary data.</text>
</comment>
<name>A0A2P8QZ61_9BACT</name>
<dbReference type="Proteomes" id="UP000240535">
    <property type="component" value="Unassembled WGS sequence"/>
</dbReference>
<protein>
    <submittedName>
        <fullName evidence="1">Uncharacterized protein</fullName>
    </submittedName>
</protein>
<organism evidence="1 2">
    <name type="scientific">Campylobacter blaseri</name>
    <dbReference type="NCBI Taxonomy" id="2042961"/>
    <lineage>
        <taxon>Bacteria</taxon>
        <taxon>Pseudomonadati</taxon>
        <taxon>Campylobacterota</taxon>
        <taxon>Epsilonproteobacteria</taxon>
        <taxon>Campylobacterales</taxon>
        <taxon>Campylobacteraceae</taxon>
        <taxon>Campylobacter</taxon>
    </lineage>
</organism>